<evidence type="ECO:0000256" key="3">
    <source>
        <dbReference type="ARBA" id="ARBA00022692"/>
    </source>
</evidence>
<dbReference type="PROSITE" id="PS00211">
    <property type="entry name" value="ABC_TRANSPORTER_1"/>
    <property type="match status" value="1"/>
</dbReference>
<protein>
    <submittedName>
        <fullName evidence="12">Type I secretion system permease/ATPase</fullName>
    </submittedName>
</protein>
<dbReference type="AlphaFoldDB" id="A0A3E1BKH5"/>
<name>A0A3E1BKH5_RHILT</name>
<keyword evidence="5" id="KW-0067">ATP-binding</keyword>
<keyword evidence="7 9" id="KW-0472">Membrane</keyword>
<organism evidence="12 13">
    <name type="scientific">Rhizobium leguminosarum bv. trifolii</name>
    <dbReference type="NCBI Taxonomy" id="386"/>
    <lineage>
        <taxon>Bacteria</taxon>
        <taxon>Pseudomonadati</taxon>
        <taxon>Pseudomonadota</taxon>
        <taxon>Alphaproteobacteria</taxon>
        <taxon>Hyphomicrobiales</taxon>
        <taxon>Rhizobiaceae</taxon>
        <taxon>Rhizobium/Agrobacterium group</taxon>
        <taxon>Rhizobium</taxon>
    </lineage>
</organism>
<proteinExistence type="inferred from homology"/>
<evidence type="ECO:0000256" key="6">
    <source>
        <dbReference type="ARBA" id="ARBA00022989"/>
    </source>
</evidence>
<dbReference type="Proteomes" id="UP000256748">
    <property type="component" value="Unassembled WGS sequence"/>
</dbReference>
<dbReference type="NCBIfam" id="TIGR01842">
    <property type="entry name" value="type_I_sec_PrtD"/>
    <property type="match status" value="1"/>
</dbReference>
<dbReference type="Gene3D" id="3.40.50.300">
    <property type="entry name" value="P-loop containing nucleotide triphosphate hydrolases"/>
    <property type="match status" value="1"/>
</dbReference>
<reference evidence="12 13" key="1">
    <citation type="submission" date="2017-03" db="EMBL/GenBank/DDBJ databases">
        <title>Genome analysis of Rhizobial strains effectives or ineffectives for nitrogen fixation isolated from bean seeds.</title>
        <authorList>
            <person name="Peralta H."/>
            <person name="Aguilar-Vera A."/>
            <person name="Mora Y."/>
            <person name="Vargas-Lagunas C."/>
            <person name="Girard L."/>
            <person name="Mora J."/>
        </authorList>
    </citation>
    <scope>NUCLEOTIDE SEQUENCE [LARGE SCALE GENOMIC DNA]</scope>
    <source>
        <strain evidence="12 13">CCGM5</strain>
    </source>
</reference>
<gene>
    <name evidence="12" type="ORF">B5K10_13370</name>
</gene>
<dbReference type="InterPro" id="IPR011527">
    <property type="entry name" value="ABC1_TM_dom"/>
</dbReference>
<dbReference type="SMART" id="SM00382">
    <property type="entry name" value="AAA"/>
    <property type="match status" value="1"/>
</dbReference>
<dbReference type="GO" id="GO:0140359">
    <property type="term" value="F:ABC-type transporter activity"/>
    <property type="evidence" value="ECO:0007669"/>
    <property type="project" value="InterPro"/>
</dbReference>
<dbReference type="PANTHER" id="PTHR24221">
    <property type="entry name" value="ATP-BINDING CASSETTE SUB-FAMILY B"/>
    <property type="match status" value="1"/>
</dbReference>
<comment type="subcellular location">
    <subcellularLocation>
        <location evidence="1">Cell membrane</location>
        <topology evidence="1">Multi-pass membrane protein</topology>
    </subcellularLocation>
</comment>
<dbReference type="InterPro" id="IPR039421">
    <property type="entry name" value="Type_1_exporter"/>
</dbReference>
<keyword evidence="6 9" id="KW-1133">Transmembrane helix</keyword>
<sequence>MSHLKAANANRRRATTGSQPARDALRARMRDFRLIGVFSAAINLLTLTGSFYMLQVYDRVLASRSVETLVALSLVAFVAFALQGALDSIRLKMLSRVGAQFDEDLSSLCFKASNLLPLRGGAADQAGQPIRDLDHVRGFLGGSGPAAIFDLPFMPLFVVGCFILHPWLGWLSVAGAVVIVGLALTTEARLRDPVRRLGGTASSRQALSDSTRRNCETVEAMGTHGALDARWRRLNRDHVHVTLSSSDVNATLGAFAKIFRTILQSAILGTGAYLVINQEVSGGAMIAASIMTARALAPIETALANWKGFVAARAAYKRLKTSLAIAVEREVVELRPPTSKLSVEGLAILRSDGDPILIGANFELKAGDALGVIGPSGCGKSSLARAIVGVLAPAKGVVRLDRAALSQWDRERLGRHIGYLPQDLGMIDGTVAEVISRFQVEGNSDRIIDAATMAGAHDLILTLPRGYDTRVGEGGVLLSGGQRQRIGLARALYGNPFLVVLDEPNSNLDAVGDAALTEAIESVRKRRGIAIVVTHRPSGLAAVNKVALLQDGEVKLFGPRDEMLAALSRPAEATPLRAVGGTQDNG</sequence>
<dbReference type="GO" id="GO:0016887">
    <property type="term" value="F:ATP hydrolysis activity"/>
    <property type="evidence" value="ECO:0007669"/>
    <property type="project" value="InterPro"/>
</dbReference>
<feature type="transmembrane region" description="Helical" evidence="9">
    <location>
        <begin position="171"/>
        <end position="190"/>
    </location>
</feature>
<feature type="region of interest" description="Disordered" evidence="8">
    <location>
        <begin position="1"/>
        <end position="20"/>
    </location>
</feature>
<dbReference type="PROSITE" id="PS50893">
    <property type="entry name" value="ABC_TRANSPORTER_2"/>
    <property type="match status" value="1"/>
</dbReference>
<evidence type="ECO:0000256" key="2">
    <source>
        <dbReference type="ARBA" id="ARBA00005417"/>
    </source>
</evidence>
<dbReference type="Pfam" id="PF00664">
    <property type="entry name" value="ABC_membrane"/>
    <property type="match status" value="1"/>
</dbReference>
<evidence type="ECO:0000256" key="9">
    <source>
        <dbReference type="SAM" id="Phobius"/>
    </source>
</evidence>
<dbReference type="EMBL" id="NAOO01000014">
    <property type="protein sequence ID" value="RFB93817.1"/>
    <property type="molecule type" value="Genomic_DNA"/>
</dbReference>
<evidence type="ECO:0000256" key="4">
    <source>
        <dbReference type="ARBA" id="ARBA00022741"/>
    </source>
</evidence>
<dbReference type="SUPFAM" id="SSF90123">
    <property type="entry name" value="ABC transporter transmembrane region"/>
    <property type="match status" value="1"/>
</dbReference>
<dbReference type="InterPro" id="IPR017871">
    <property type="entry name" value="ABC_transporter-like_CS"/>
</dbReference>
<dbReference type="InterPro" id="IPR027417">
    <property type="entry name" value="P-loop_NTPase"/>
</dbReference>
<evidence type="ECO:0000256" key="5">
    <source>
        <dbReference type="ARBA" id="ARBA00022840"/>
    </source>
</evidence>
<dbReference type="GO" id="GO:0005524">
    <property type="term" value="F:ATP binding"/>
    <property type="evidence" value="ECO:0007669"/>
    <property type="project" value="UniProtKB-KW"/>
</dbReference>
<dbReference type="SUPFAM" id="SSF52540">
    <property type="entry name" value="P-loop containing nucleoside triphosphate hydrolases"/>
    <property type="match status" value="1"/>
</dbReference>
<comment type="similarity">
    <text evidence="2">Belongs to the ABC transporter superfamily.</text>
</comment>
<feature type="transmembrane region" description="Helical" evidence="9">
    <location>
        <begin position="66"/>
        <end position="86"/>
    </location>
</feature>
<dbReference type="InterPro" id="IPR036640">
    <property type="entry name" value="ABC1_TM_sf"/>
</dbReference>
<accession>A0A3E1BKH5</accession>
<dbReference type="GO" id="GO:0005886">
    <property type="term" value="C:plasma membrane"/>
    <property type="evidence" value="ECO:0007669"/>
    <property type="project" value="UniProtKB-SubCell"/>
</dbReference>
<dbReference type="Pfam" id="PF00005">
    <property type="entry name" value="ABC_tran"/>
    <property type="match status" value="1"/>
</dbReference>
<keyword evidence="3 9" id="KW-0812">Transmembrane</keyword>
<dbReference type="InterPro" id="IPR003439">
    <property type="entry name" value="ABC_transporter-like_ATP-bd"/>
</dbReference>
<dbReference type="GO" id="GO:0030253">
    <property type="term" value="P:protein secretion by the type I secretion system"/>
    <property type="evidence" value="ECO:0007669"/>
    <property type="project" value="InterPro"/>
</dbReference>
<dbReference type="InterPro" id="IPR003593">
    <property type="entry name" value="AAA+_ATPase"/>
</dbReference>
<feature type="domain" description="ABC transmembrane type-1" evidence="11">
    <location>
        <begin position="34"/>
        <end position="311"/>
    </location>
</feature>
<dbReference type="GO" id="GO:0034040">
    <property type="term" value="F:ATPase-coupled lipid transmembrane transporter activity"/>
    <property type="evidence" value="ECO:0007669"/>
    <property type="project" value="TreeGrafter"/>
</dbReference>
<evidence type="ECO:0000259" key="10">
    <source>
        <dbReference type="PROSITE" id="PS50893"/>
    </source>
</evidence>
<feature type="domain" description="ABC transporter" evidence="10">
    <location>
        <begin position="341"/>
        <end position="576"/>
    </location>
</feature>
<keyword evidence="4" id="KW-0547">Nucleotide-binding</keyword>
<evidence type="ECO:0000256" key="7">
    <source>
        <dbReference type="ARBA" id="ARBA00023136"/>
    </source>
</evidence>
<evidence type="ECO:0000256" key="1">
    <source>
        <dbReference type="ARBA" id="ARBA00004651"/>
    </source>
</evidence>
<dbReference type="PANTHER" id="PTHR24221:SF248">
    <property type="entry name" value="ABC TRANSPORTER TRANSMEMBRANE REGION"/>
    <property type="match status" value="1"/>
</dbReference>
<dbReference type="GO" id="GO:0030256">
    <property type="term" value="C:type I protein secretion system complex"/>
    <property type="evidence" value="ECO:0007669"/>
    <property type="project" value="InterPro"/>
</dbReference>
<feature type="transmembrane region" description="Helical" evidence="9">
    <location>
        <begin position="32"/>
        <end position="54"/>
    </location>
</feature>
<dbReference type="InterPro" id="IPR010128">
    <property type="entry name" value="ATPase_T1SS_PrtD-like"/>
</dbReference>
<evidence type="ECO:0000256" key="8">
    <source>
        <dbReference type="SAM" id="MobiDB-lite"/>
    </source>
</evidence>
<evidence type="ECO:0000259" key="11">
    <source>
        <dbReference type="PROSITE" id="PS50929"/>
    </source>
</evidence>
<evidence type="ECO:0000313" key="12">
    <source>
        <dbReference type="EMBL" id="RFB93817.1"/>
    </source>
</evidence>
<evidence type="ECO:0000313" key="13">
    <source>
        <dbReference type="Proteomes" id="UP000256748"/>
    </source>
</evidence>
<comment type="caution">
    <text evidence="12">The sequence shown here is derived from an EMBL/GenBank/DDBJ whole genome shotgun (WGS) entry which is preliminary data.</text>
</comment>
<dbReference type="RefSeq" id="WP_116273651.1">
    <property type="nucleotide sequence ID" value="NZ_KZ859521.1"/>
</dbReference>
<dbReference type="PROSITE" id="PS50929">
    <property type="entry name" value="ABC_TM1F"/>
    <property type="match status" value="1"/>
</dbReference>
<dbReference type="Gene3D" id="1.20.1560.10">
    <property type="entry name" value="ABC transporter type 1, transmembrane domain"/>
    <property type="match status" value="1"/>
</dbReference>